<evidence type="ECO:0000256" key="6">
    <source>
        <dbReference type="ARBA" id="ARBA00029933"/>
    </source>
</evidence>
<dbReference type="EMBL" id="CP142727">
    <property type="protein sequence ID" value="WUR02569.1"/>
    <property type="molecule type" value="Genomic_DNA"/>
</dbReference>
<dbReference type="GO" id="GO:0005975">
    <property type="term" value="P:carbohydrate metabolic process"/>
    <property type="evidence" value="ECO:0007669"/>
    <property type="project" value="InterPro"/>
</dbReference>
<dbReference type="AlphaFoldDB" id="A0AAX4J9C8"/>
<dbReference type="Gene3D" id="3.20.20.70">
    <property type="entry name" value="Aldolase class I"/>
    <property type="match status" value="1"/>
</dbReference>
<evidence type="ECO:0000313" key="9">
    <source>
        <dbReference type="Proteomes" id="UP001334084"/>
    </source>
</evidence>
<evidence type="ECO:0000256" key="5">
    <source>
        <dbReference type="ARBA" id="ARBA00023285"/>
    </source>
</evidence>
<dbReference type="SUPFAM" id="SSF51366">
    <property type="entry name" value="Ribulose-phoshate binding barrel"/>
    <property type="match status" value="1"/>
</dbReference>
<evidence type="ECO:0000256" key="7">
    <source>
        <dbReference type="ARBA" id="ARBA00030599"/>
    </source>
</evidence>
<dbReference type="GO" id="GO:0016857">
    <property type="term" value="F:racemase and epimerase activity, acting on carbohydrates and derivatives"/>
    <property type="evidence" value="ECO:0007669"/>
    <property type="project" value="InterPro"/>
</dbReference>
<evidence type="ECO:0000313" key="8">
    <source>
        <dbReference type="EMBL" id="WUR02569.1"/>
    </source>
</evidence>
<comment type="pathway">
    <text evidence="1">Carbohydrate degradation; pentose phosphate pathway; D-xylulose 5-phosphate from D-ribulose 5-phosphate (non-oxidative stage): step 1/1.</text>
</comment>
<dbReference type="KEGG" id="vnx:VNE69_02096"/>
<dbReference type="InterPro" id="IPR013785">
    <property type="entry name" value="Aldolase_TIM"/>
</dbReference>
<evidence type="ECO:0000256" key="3">
    <source>
        <dbReference type="ARBA" id="ARBA00022723"/>
    </source>
</evidence>
<keyword evidence="4" id="KW-0413">Isomerase</keyword>
<dbReference type="RefSeq" id="XP_065328714.1">
    <property type="nucleotide sequence ID" value="XM_065472642.1"/>
</dbReference>
<proteinExistence type="predicted"/>
<dbReference type="Pfam" id="PF00834">
    <property type="entry name" value="Ribul_P_3_epim"/>
    <property type="match status" value="1"/>
</dbReference>
<accession>A0AAX4J9C8</accession>
<dbReference type="GeneID" id="90540386"/>
<evidence type="ECO:0000256" key="1">
    <source>
        <dbReference type="ARBA" id="ARBA00005016"/>
    </source>
</evidence>
<organism evidence="8 9">
    <name type="scientific">Vairimorpha necatrix</name>
    <dbReference type="NCBI Taxonomy" id="6039"/>
    <lineage>
        <taxon>Eukaryota</taxon>
        <taxon>Fungi</taxon>
        <taxon>Fungi incertae sedis</taxon>
        <taxon>Microsporidia</taxon>
        <taxon>Nosematidae</taxon>
        <taxon>Vairimorpha</taxon>
    </lineage>
</organism>
<dbReference type="InterPro" id="IPR000056">
    <property type="entry name" value="Ribul_P_3_epim-like"/>
</dbReference>
<gene>
    <name evidence="8" type="ORF">VNE69_02096</name>
</gene>
<reference evidence="8" key="1">
    <citation type="journal article" date="2024" name="BMC Genomics">
        <title>Functional annotation of a divergent genome using sequence and structure-based similarity.</title>
        <authorList>
            <person name="Svedberg D."/>
            <person name="Winiger R.R."/>
            <person name="Berg A."/>
            <person name="Sharma H."/>
            <person name="Tellgren-Roth C."/>
            <person name="Debrunner-Vossbrinck B.A."/>
            <person name="Vossbrinck C.R."/>
            <person name="Barandun J."/>
        </authorList>
    </citation>
    <scope>NUCLEOTIDE SEQUENCE</scope>
    <source>
        <strain evidence="8">Illinois isolate</strain>
    </source>
</reference>
<dbReference type="GO" id="GO:0044281">
    <property type="term" value="P:small molecule metabolic process"/>
    <property type="evidence" value="ECO:0007669"/>
    <property type="project" value="UniProtKB-ARBA"/>
</dbReference>
<keyword evidence="5" id="KW-0170">Cobalt</keyword>
<evidence type="ECO:0000256" key="2">
    <source>
        <dbReference type="ARBA" id="ARBA00013920"/>
    </source>
</evidence>
<dbReference type="InterPro" id="IPR011060">
    <property type="entry name" value="RibuloseP-bd_barrel"/>
</dbReference>
<dbReference type="PROSITE" id="PS01085">
    <property type="entry name" value="RIBUL_P_3_EPIMER_1"/>
    <property type="match status" value="1"/>
</dbReference>
<evidence type="ECO:0000256" key="4">
    <source>
        <dbReference type="ARBA" id="ARBA00023235"/>
    </source>
</evidence>
<dbReference type="PROSITE" id="PS01086">
    <property type="entry name" value="RIBUL_P_3_EPIMER_2"/>
    <property type="match status" value="1"/>
</dbReference>
<dbReference type="PANTHER" id="PTHR11749">
    <property type="entry name" value="RIBULOSE-5-PHOSPHATE-3-EPIMERASE"/>
    <property type="match status" value="1"/>
</dbReference>
<dbReference type="Proteomes" id="UP001334084">
    <property type="component" value="Chromosome 2"/>
</dbReference>
<dbReference type="GO" id="GO:0046872">
    <property type="term" value="F:metal ion binding"/>
    <property type="evidence" value="ECO:0007669"/>
    <property type="project" value="UniProtKB-KW"/>
</dbReference>
<name>A0AAX4J9C8_9MICR</name>
<keyword evidence="9" id="KW-1185">Reference proteome</keyword>
<protein>
    <recommendedName>
        <fullName evidence="2">Ribulose-phosphate 3-epimerase</fullName>
    </recommendedName>
    <alternativeName>
        <fullName evidence="7">Pentose-5-phosphate 3-epimerase</fullName>
    </alternativeName>
    <alternativeName>
        <fullName evidence="6">RPE</fullName>
    </alternativeName>
</protein>
<sequence length="205" mass="23386">MIYISILDCDLLNLNHTLKELKSNNISHLHLDILDTSFVPNISFGPSIINKVLEYDFIFDLHLMVASPITILDLINLQKVDTVFVHFEIKNLSDTLKFLKNKNKKIGLAISPDTTVEDVCMDDIISKILIMTVYPGFGNQKFIKECVKKIKNIDRAKIEVGVDGGINLDTIEDVKDFDFVIIGSSYFKVSDKKKFIETIQKYIKK</sequence>
<keyword evidence="3" id="KW-0479">Metal-binding</keyword>